<keyword evidence="6" id="KW-0493">Microtubule</keyword>
<dbReference type="InterPro" id="IPR027417">
    <property type="entry name" value="P-loop_NTPase"/>
</dbReference>
<reference evidence="8" key="3">
    <citation type="submission" date="2020-05" db="EMBL/GenBank/DDBJ databases">
        <title>Electrophorus electricus (electric eel) genome, fEleEle1, primary haplotype.</title>
        <authorList>
            <person name="Myers G."/>
            <person name="Meyer A."/>
            <person name="Fedrigo O."/>
            <person name="Formenti G."/>
            <person name="Rhie A."/>
            <person name="Tracey A."/>
            <person name="Sims Y."/>
            <person name="Jarvis E.D."/>
        </authorList>
    </citation>
    <scope>NUCLEOTIDE SEQUENCE [LARGE SCALE GENOMIC DNA]</scope>
</reference>
<keyword evidence="4" id="KW-0963">Cytoplasm</keyword>
<dbReference type="GO" id="GO:0008017">
    <property type="term" value="F:microtubule binding"/>
    <property type="evidence" value="ECO:0007669"/>
    <property type="project" value="InterPro"/>
</dbReference>
<dbReference type="GO" id="GO:0048731">
    <property type="term" value="P:system development"/>
    <property type="evidence" value="ECO:0007669"/>
    <property type="project" value="UniProtKB-ARBA"/>
</dbReference>
<dbReference type="InterPro" id="IPR019821">
    <property type="entry name" value="Kinesin_motor_CS"/>
</dbReference>
<proteinExistence type="inferred from homology"/>
<sequence length="664" mass="75045">MVRQTIQIFARVKPTKKPTFFSFQVYTVDNEEHSGGSLEFVIPRDLADGFINNKRESYRFRFLKVFDQATNQEEIFETIAKPVADNVLAGYNGTIFAYGQTGSGKTFTITGGAERYSDRGIIPRTLSYLSMVYTTQISYLEIYNEVGYDLLDPRHEASNLEDLPSVTIMEDPDQNIHLKNLSLQASANEEEALNLLFLGDTNRMIAETPMNQASTRSHCIFTIHLCGREPGSATLHRSKLHLVDLAGSERVGKSGVGGQILTEAKYINLSLHYLEQVITALSEKNRSHIPYRNSMMTSVLRDSLGGNCMTTMIATVSSEKTNIDESISTCRFAQRVALIKNEALVNEELDPALLIVRLKKEIQCLKEELAMVTGEQRTDELKEQVKLFLDDPDPDTTLDLGPDMRKIHHCFLLLKVHLSYSLAFLSLPVLSCFLSWMYYFCSASSSGPELSIEQQEAFEIFRNDHGDRLTLEDNKAILKQRFAEAKALGEQVNQARNRVSKSFSLPPLPPATHISSASGVMESQPNPQSDTVEETLRSQIEEEKKNYKSTFGRLKGLKTEIEHLQHLLQRSKIKLKRDFQDWWSQEATRLQYWHHALHYGIPYYMLHIPFRALSSTTMSSTSIPLTGDHQTDADILAFIRARQSLLTRTGISSSIHAGQKRGKV</sequence>
<dbReference type="GO" id="GO:0005524">
    <property type="term" value="F:ATP binding"/>
    <property type="evidence" value="ECO:0007669"/>
    <property type="project" value="UniProtKB-UniRule"/>
</dbReference>
<dbReference type="Proteomes" id="UP000314983">
    <property type="component" value="Chromosome 13"/>
</dbReference>
<evidence type="ECO:0000259" key="7">
    <source>
        <dbReference type="PROSITE" id="PS50067"/>
    </source>
</evidence>
<keyword evidence="9" id="KW-1185">Reference proteome</keyword>
<dbReference type="PANTHER" id="PTHR47968:SF67">
    <property type="entry name" value="KINESIN MOTOR DOMAIN-CONTAINING PROTEIN"/>
    <property type="match status" value="1"/>
</dbReference>
<dbReference type="PANTHER" id="PTHR47968">
    <property type="entry name" value="CENTROMERE PROTEIN E"/>
    <property type="match status" value="1"/>
</dbReference>
<keyword evidence="5 6" id="KW-0505">Motor protein</keyword>
<name>A0A4W4EJ48_ELEEL</name>
<dbReference type="GeneTree" id="ENSGT00940000157697"/>
<reference evidence="9" key="2">
    <citation type="journal article" date="2017" name="Sci. Adv.">
        <title>A tail of two voltages: Proteomic comparison of the three electric organs of the electric eel.</title>
        <authorList>
            <person name="Traeger L.L."/>
            <person name="Sabat G."/>
            <person name="Barrett-Wilt G.A."/>
            <person name="Wells G.B."/>
            <person name="Sussman M.R."/>
        </authorList>
    </citation>
    <scope>NUCLEOTIDE SEQUENCE [LARGE SCALE GENOMIC DNA]</scope>
</reference>
<feature type="domain" description="Kinesin motor" evidence="7">
    <location>
        <begin position="5"/>
        <end position="339"/>
    </location>
</feature>
<dbReference type="GO" id="GO:0007018">
    <property type="term" value="P:microtubule-based movement"/>
    <property type="evidence" value="ECO:0007669"/>
    <property type="project" value="InterPro"/>
</dbReference>
<dbReference type="AlphaFoldDB" id="A0A4W4EJ48"/>
<dbReference type="SUPFAM" id="SSF52540">
    <property type="entry name" value="P-loop containing nucleoside triphosphate hydrolases"/>
    <property type="match status" value="1"/>
</dbReference>
<evidence type="ECO:0000313" key="9">
    <source>
        <dbReference type="Proteomes" id="UP000314983"/>
    </source>
</evidence>
<comment type="similarity">
    <text evidence="5 6">Belongs to the TRAFAC class myosin-kinesin ATPase superfamily. Kinesin family.</text>
</comment>
<dbReference type="PROSITE" id="PS50067">
    <property type="entry name" value="KINESIN_MOTOR_2"/>
    <property type="match status" value="1"/>
</dbReference>
<evidence type="ECO:0000256" key="3">
    <source>
        <dbReference type="ARBA" id="ARBA00022840"/>
    </source>
</evidence>
<evidence type="ECO:0000256" key="5">
    <source>
        <dbReference type="PROSITE-ProRule" id="PRU00283"/>
    </source>
</evidence>
<protein>
    <recommendedName>
        <fullName evidence="6">Kinesin-like protein</fullName>
    </recommendedName>
</protein>
<reference evidence="8" key="4">
    <citation type="submission" date="2025-08" db="UniProtKB">
        <authorList>
            <consortium name="Ensembl"/>
        </authorList>
    </citation>
    <scope>IDENTIFICATION</scope>
</reference>
<evidence type="ECO:0000256" key="1">
    <source>
        <dbReference type="ARBA" id="ARBA00004245"/>
    </source>
</evidence>
<dbReference type="Gene3D" id="3.40.850.10">
    <property type="entry name" value="Kinesin motor domain"/>
    <property type="match status" value="1"/>
</dbReference>
<dbReference type="PRINTS" id="PR00380">
    <property type="entry name" value="KINESINHEAVY"/>
</dbReference>
<feature type="binding site" evidence="5">
    <location>
        <begin position="99"/>
        <end position="106"/>
    </location>
    <ligand>
        <name>ATP</name>
        <dbReference type="ChEBI" id="CHEBI:30616"/>
    </ligand>
</feature>
<keyword evidence="3 5" id="KW-0067">ATP-binding</keyword>
<dbReference type="GO" id="GO:0005874">
    <property type="term" value="C:microtubule"/>
    <property type="evidence" value="ECO:0007669"/>
    <property type="project" value="UniProtKB-KW"/>
</dbReference>
<evidence type="ECO:0000256" key="4">
    <source>
        <dbReference type="ARBA" id="ARBA00023212"/>
    </source>
</evidence>
<organism evidence="8 9">
    <name type="scientific">Electrophorus electricus</name>
    <name type="common">Electric eel</name>
    <name type="synonym">Gymnotus electricus</name>
    <dbReference type="NCBI Taxonomy" id="8005"/>
    <lineage>
        <taxon>Eukaryota</taxon>
        <taxon>Metazoa</taxon>
        <taxon>Chordata</taxon>
        <taxon>Craniata</taxon>
        <taxon>Vertebrata</taxon>
        <taxon>Euteleostomi</taxon>
        <taxon>Actinopterygii</taxon>
        <taxon>Neopterygii</taxon>
        <taxon>Teleostei</taxon>
        <taxon>Ostariophysi</taxon>
        <taxon>Gymnotiformes</taxon>
        <taxon>Gymnotoidei</taxon>
        <taxon>Gymnotidae</taxon>
        <taxon>Electrophorus</taxon>
    </lineage>
</organism>
<dbReference type="GO" id="GO:0003777">
    <property type="term" value="F:microtubule motor activity"/>
    <property type="evidence" value="ECO:0007669"/>
    <property type="project" value="InterPro"/>
</dbReference>
<dbReference type="Pfam" id="PF00225">
    <property type="entry name" value="Kinesin"/>
    <property type="match status" value="1"/>
</dbReference>
<dbReference type="InterPro" id="IPR001752">
    <property type="entry name" value="Kinesin_motor_dom"/>
</dbReference>
<dbReference type="PROSITE" id="PS00411">
    <property type="entry name" value="KINESIN_MOTOR_1"/>
    <property type="match status" value="1"/>
</dbReference>
<reference evidence="8" key="5">
    <citation type="submission" date="2025-09" db="UniProtKB">
        <authorList>
            <consortium name="Ensembl"/>
        </authorList>
    </citation>
    <scope>IDENTIFICATION</scope>
</reference>
<dbReference type="InterPro" id="IPR036961">
    <property type="entry name" value="Kinesin_motor_dom_sf"/>
</dbReference>
<gene>
    <name evidence="8" type="primary">KIF6</name>
</gene>
<reference evidence="9" key="1">
    <citation type="journal article" date="2014" name="Science">
        <title>Nonhuman genetics. Genomic basis for the convergent evolution of electric organs.</title>
        <authorList>
            <person name="Gallant J.R."/>
            <person name="Traeger L.L."/>
            <person name="Volkening J.D."/>
            <person name="Moffett H."/>
            <person name="Chen P.H."/>
            <person name="Novina C.D."/>
            <person name="Phillips G.N.Jr."/>
            <person name="Anand R."/>
            <person name="Wells G.B."/>
            <person name="Pinch M."/>
            <person name="Guth R."/>
            <person name="Unguez G.A."/>
            <person name="Albert J.S."/>
            <person name="Zakon H.H."/>
            <person name="Samanta M.P."/>
            <person name="Sussman M.R."/>
        </authorList>
    </citation>
    <scope>NUCLEOTIDE SEQUENCE [LARGE SCALE GENOMIC DNA]</scope>
</reference>
<dbReference type="Ensembl" id="ENSEEET00000012243.2">
    <property type="protein sequence ID" value="ENSEEEP00000012102.2"/>
    <property type="gene ID" value="ENSEEEG00000006086.2"/>
</dbReference>
<dbReference type="InterPro" id="IPR027640">
    <property type="entry name" value="Kinesin-like_fam"/>
</dbReference>
<dbReference type="InterPro" id="IPR056524">
    <property type="entry name" value="KIF6/9_C"/>
</dbReference>
<evidence type="ECO:0000256" key="2">
    <source>
        <dbReference type="ARBA" id="ARBA00022741"/>
    </source>
</evidence>
<evidence type="ECO:0000256" key="6">
    <source>
        <dbReference type="RuleBase" id="RU000394"/>
    </source>
</evidence>
<keyword evidence="2 5" id="KW-0547">Nucleotide-binding</keyword>
<evidence type="ECO:0000313" key="8">
    <source>
        <dbReference type="Ensembl" id="ENSEEEP00000012102.2"/>
    </source>
</evidence>
<keyword evidence="4" id="KW-0206">Cytoskeleton</keyword>
<dbReference type="SMART" id="SM00129">
    <property type="entry name" value="KISc"/>
    <property type="match status" value="1"/>
</dbReference>
<dbReference type="Pfam" id="PF23735">
    <property type="entry name" value="KIF9"/>
    <property type="match status" value="1"/>
</dbReference>
<accession>A0A4W4EJ48</accession>
<comment type="subcellular location">
    <subcellularLocation>
        <location evidence="1">Cytoplasm</location>
        <location evidence="1">Cytoskeleton</location>
    </subcellularLocation>
</comment>